<feature type="transmembrane region" description="Helical" evidence="8">
    <location>
        <begin position="904"/>
        <end position="923"/>
    </location>
</feature>
<gene>
    <name evidence="9" type="ORF">E4K65_28125</name>
</gene>
<comment type="subcellular location">
    <subcellularLocation>
        <location evidence="1">Cell membrane</location>
        <topology evidence="1">Multi-pass membrane protein</topology>
    </subcellularLocation>
</comment>
<dbReference type="Pfam" id="PF00873">
    <property type="entry name" value="ACR_tran"/>
    <property type="match status" value="1"/>
</dbReference>
<keyword evidence="5 8" id="KW-0812">Transmembrane</keyword>
<feature type="transmembrane region" description="Helical" evidence="8">
    <location>
        <begin position="956"/>
        <end position="980"/>
    </location>
</feature>
<evidence type="ECO:0000256" key="2">
    <source>
        <dbReference type="ARBA" id="ARBA00010942"/>
    </source>
</evidence>
<evidence type="ECO:0000256" key="6">
    <source>
        <dbReference type="ARBA" id="ARBA00022989"/>
    </source>
</evidence>
<keyword evidence="10" id="KW-1185">Reference proteome</keyword>
<feature type="transmembrane region" description="Helical" evidence="8">
    <location>
        <begin position="416"/>
        <end position="436"/>
    </location>
</feature>
<feature type="transmembrane region" description="Helical" evidence="8">
    <location>
        <begin position="563"/>
        <end position="582"/>
    </location>
</feature>
<reference evidence="9 10" key="1">
    <citation type="submission" date="2019-03" db="EMBL/GenBank/DDBJ databases">
        <title>Bradyrhizobium diversity isolated from nodules of Chamaecrista fasciculata.</title>
        <authorList>
            <person name="Klepa M.S."/>
            <person name="Urquiaga M.O."/>
            <person name="Hungria M."/>
            <person name="Delamuta J.R."/>
        </authorList>
    </citation>
    <scope>NUCLEOTIDE SEQUENCE [LARGE SCALE GENOMIC DNA]</scope>
    <source>
        <strain evidence="9 10">CNPSo 3448</strain>
    </source>
</reference>
<dbReference type="InterPro" id="IPR027463">
    <property type="entry name" value="AcrB_DN_DC_subdom"/>
</dbReference>
<accession>A0A4Y9LR91</accession>
<dbReference type="SUPFAM" id="SSF82693">
    <property type="entry name" value="Multidrug efflux transporter AcrB pore domain, PN1, PN2, PC1 and PC2 subdomains"/>
    <property type="match status" value="2"/>
</dbReference>
<dbReference type="GO" id="GO:0008324">
    <property type="term" value="F:monoatomic cation transmembrane transporter activity"/>
    <property type="evidence" value="ECO:0007669"/>
    <property type="project" value="InterPro"/>
</dbReference>
<feature type="transmembrane region" description="Helical" evidence="8">
    <location>
        <begin position="507"/>
        <end position="530"/>
    </location>
</feature>
<dbReference type="Proteomes" id="UP000297966">
    <property type="component" value="Unassembled WGS sequence"/>
</dbReference>
<dbReference type="SUPFAM" id="SSF82866">
    <property type="entry name" value="Multidrug efflux transporter AcrB transmembrane domain"/>
    <property type="match status" value="2"/>
</dbReference>
<evidence type="ECO:0000256" key="8">
    <source>
        <dbReference type="SAM" id="Phobius"/>
    </source>
</evidence>
<dbReference type="InterPro" id="IPR004763">
    <property type="entry name" value="CusA-like"/>
</dbReference>
<comment type="caution">
    <text evidence="9">The sequence shown here is derived from an EMBL/GenBank/DDBJ whole genome shotgun (WGS) entry which is preliminary data.</text>
</comment>
<sequence length="1080" mass="115421">MIEAIVDFSVRRRWLVLLVTIAIAASGIWSLTKLPIDAVPDITNVQVQVNAVAPALTPVEIEKQVTVALETALAGIPGMESTRSFSRNGFAQITAVFTDRTNIYFARQLVAERINDAKSGLPPGVDVKMGPVSTGLGEIYWWAVEYEKPGATAPVRDGQPGWQTDGSYLTPEGERLTDDFQRTVYLRTVQDWIIRPQIKTVPGVAGADAIGGFVKQFQVQPDPTKLIGYGLSFSDVIAAIEANNVSRGANYIEQNGEGYVVRAAGRVENLDDISNIVVATRAGFPVRVKDVADVAIGRELRTGSASINGREVVLGTALMLIGGNSRTVAAAADARIKEIGRTLPPGVYAHPVLNRTELVDATIHTVASNLAEGALLVIAVLFVMLGNLRAAIITACVIPVTMLITATGMLQGRISANLMSLGALDFGLIVDGAVIITENSLRHLADRQRELGRALSLEQRLSTVTASTSEMIRPTVYGQIIIILVYVPLLAFTGVEGKTFEPMALTVMIALATAFVVSLTFVPAAIAVALSKPVREDENVIVRRLKSAYAPLLGASVARPTPVLAGAALLFAAAVVLFGHLGQEFTPTLDERNIVMEVRRVPSTALAQSQAMQLLIERQISILQEVAFVFSRVGTPDLAADPMPPNAADTYIILKPQNDWPDPGMTKDELIKRIEAEAAELPGNKVGFSQPIQMRFNELIAGVRADLAVKVFGDDFADMQRTAGRIADVLRKIEGAESVKVEETAGLPFLEIRIDKPEIARLGISLVAVQDLIETAVGGRNAGLVFEGDRRFPIVVRLNDALRNDISALENLPVPLPHANPNAAAASIPLRTIASFEQTEGANQVSRENGKRLVVATAEVRGRDVGSLVAEARDKVDEQVKLAPGSFLTWGGRFENFTVARQRLMIVVPGCFLLIYLLLFGALGSLRDALLVFSAVPLALTGGIASLWLRGMPFSISAAVGFIALSGVAVLNGLVMLTQIRKLIEEGTPSRTAIREGALTRFRPVVMTALVASLGFVPMALATGTGAEVQKPLATVVIGGLLTATLLTLLVLPALYSRFSTAHAQVPSEAAKFAPDRAAE</sequence>
<feature type="transmembrane region" description="Helical" evidence="8">
    <location>
        <begin position="476"/>
        <end position="495"/>
    </location>
</feature>
<dbReference type="RefSeq" id="WP_135176883.1">
    <property type="nucleotide sequence ID" value="NZ_SPQT01000018.1"/>
</dbReference>
<dbReference type="Gene3D" id="3.30.2090.10">
    <property type="entry name" value="Multidrug efflux transporter AcrB TolC docking domain, DN and DC subdomains"/>
    <property type="match status" value="2"/>
</dbReference>
<evidence type="ECO:0000313" key="9">
    <source>
        <dbReference type="EMBL" id="TFV44543.1"/>
    </source>
</evidence>
<feature type="transmembrane region" description="Helical" evidence="8">
    <location>
        <begin position="374"/>
        <end position="404"/>
    </location>
</feature>
<proteinExistence type="inferred from homology"/>
<evidence type="ECO:0000313" key="10">
    <source>
        <dbReference type="Proteomes" id="UP000297966"/>
    </source>
</evidence>
<feature type="transmembrane region" description="Helical" evidence="8">
    <location>
        <begin position="929"/>
        <end position="949"/>
    </location>
</feature>
<dbReference type="NCBIfam" id="TIGR00914">
    <property type="entry name" value="2A0601"/>
    <property type="match status" value="1"/>
</dbReference>
<dbReference type="PANTHER" id="PTHR32063:SF24">
    <property type="entry name" value="CATION EFFLUX SYSTEM (ACRB_ACRD_ACRF FAMILY)"/>
    <property type="match status" value="1"/>
</dbReference>
<feature type="transmembrane region" description="Helical" evidence="8">
    <location>
        <begin position="1000"/>
        <end position="1021"/>
    </location>
</feature>
<dbReference type="GO" id="GO:0042910">
    <property type="term" value="F:xenobiotic transmembrane transporter activity"/>
    <property type="evidence" value="ECO:0007669"/>
    <property type="project" value="TreeGrafter"/>
</dbReference>
<evidence type="ECO:0000256" key="5">
    <source>
        <dbReference type="ARBA" id="ARBA00022692"/>
    </source>
</evidence>
<dbReference type="InterPro" id="IPR001036">
    <property type="entry name" value="Acrflvin-R"/>
</dbReference>
<comment type="similarity">
    <text evidence="2">Belongs to the resistance-nodulation-cell division (RND) (TC 2.A.6) family.</text>
</comment>
<dbReference type="SUPFAM" id="SSF82714">
    <property type="entry name" value="Multidrug efflux transporter AcrB TolC docking domain, DN and DC subdomains"/>
    <property type="match status" value="2"/>
</dbReference>
<evidence type="ECO:0000256" key="4">
    <source>
        <dbReference type="ARBA" id="ARBA00022475"/>
    </source>
</evidence>
<keyword evidence="6 8" id="KW-1133">Transmembrane helix</keyword>
<evidence type="ECO:0000256" key="7">
    <source>
        <dbReference type="ARBA" id="ARBA00023136"/>
    </source>
</evidence>
<keyword evidence="4" id="KW-1003">Cell membrane</keyword>
<dbReference type="Gene3D" id="3.30.70.1430">
    <property type="entry name" value="Multidrug efflux transporter AcrB pore domain"/>
    <property type="match status" value="2"/>
</dbReference>
<dbReference type="PANTHER" id="PTHR32063">
    <property type="match status" value="1"/>
</dbReference>
<name>A0A4Y9LR91_9BRAD</name>
<dbReference type="GO" id="GO:0005886">
    <property type="term" value="C:plasma membrane"/>
    <property type="evidence" value="ECO:0007669"/>
    <property type="project" value="UniProtKB-SubCell"/>
</dbReference>
<dbReference type="OrthoDB" id="9758757at2"/>
<keyword evidence="3" id="KW-0813">Transport</keyword>
<dbReference type="PRINTS" id="PR00702">
    <property type="entry name" value="ACRIFLAVINRP"/>
</dbReference>
<dbReference type="Gene3D" id="3.30.70.1440">
    <property type="entry name" value="Multidrug efflux transporter AcrB pore domain"/>
    <property type="match status" value="1"/>
</dbReference>
<organism evidence="9 10">
    <name type="scientific">Bradyrhizobium niftali</name>
    <dbReference type="NCBI Taxonomy" id="2560055"/>
    <lineage>
        <taxon>Bacteria</taxon>
        <taxon>Pseudomonadati</taxon>
        <taxon>Pseudomonadota</taxon>
        <taxon>Alphaproteobacteria</taxon>
        <taxon>Hyphomicrobiales</taxon>
        <taxon>Nitrobacteraceae</taxon>
        <taxon>Bradyrhizobium</taxon>
    </lineage>
</organism>
<keyword evidence="7 8" id="KW-0472">Membrane</keyword>
<evidence type="ECO:0000256" key="3">
    <source>
        <dbReference type="ARBA" id="ARBA00022448"/>
    </source>
</evidence>
<dbReference type="Gene3D" id="1.20.1640.10">
    <property type="entry name" value="Multidrug efflux transporter AcrB transmembrane domain"/>
    <property type="match status" value="3"/>
</dbReference>
<dbReference type="Gene3D" id="3.30.70.1320">
    <property type="entry name" value="Multidrug efflux transporter AcrB pore domain like"/>
    <property type="match status" value="1"/>
</dbReference>
<evidence type="ECO:0000256" key="1">
    <source>
        <dbReference type="ARBA" id="ARBA00004651"/>
    </source>
</evidence>
<protein>
    <submittedName>
        <fullName evidence="9">CusA/CzcA family heavy metal efflux RND transporter</fullName>
    </submittedName>
</protein>
<dbReference type="EMBL" id="SPQT01000018">
    <property type="protein sequence ID" value="TFV44543.1"/>
    <property type="molecule type" value="Genomic_DNA"/>
</dbReference>
<dbReference type="AlphaFoldDB" id="A0A4Y9LR91"/>
<feature type="transmembrane region" description="Helical" evidence="8">
    <location>
        <begin position="1033"/>
        <end position="1056"/>
    </location>
</feature>